<protein>
    <recommendedName>
        <fullName evidence="2">protein-glutamate O-methyltransferase</fullName>
        <ecNumber evidence="2">2.1.1.80</ecNumber>
    </recommendedName>
</protein>
<dbReference type="Pfam" id="PF03705">
    <property type="entry name" value="CheR_N"/>
    <property type="match status" value="1"/>
</dbReference>
<dbReference type="Gene3D" id="3.30.450.20">
    <property type="entry name" value="PAS domain"/>
    <property type="match status" value="2"/>
</dbReference>
<comment type="catalytic activity">
    <reaction evidence="1">
        <text>L-glutamyl-[protein] + S-adenosyl-L-methionine = [protein]-L-glutamate 5-O-methyl ester + S-adenosyl-L-homocysteine</text>
        <dbReference type="Rhea" id="RHEA:24452"/>
        <dbReference type="Rhea" id="RHEA-COMP:10208"/>
        <dbReference type="Rhea" id="RHEA-COMP:10311"/>
        <dbReference type="ChEBI" id="CHEBI:29973"/>
        <dbReference type="ChEBI" id="CHEBI:57856"/>
        <dbReference type="ChEBI" id="CHEBI:59789"/>
        <dbReference type="ChEBI" id="CHEBI:82795"/>
        <dbReference type="EC" id="2.1.1.80"/>
    </reaction>
</comment>
<dbReference type="SMART" id="SM00138">
    <property type="entry name" value="MeTrc"/>
    <property type="match status" value="1"/>
</dbReference>
<dbReference type="Gene3D" id="1.10.287.620">
    <property type="entry name" value="Helix Hairpins"/>
    <property type="match status" value="1"/>
</dbReference>
<feature type="domain" description="PAS" evidence="7">
    <location>
        <begin position="501"/>
        <end position="549"/>
    </location>
</feature>
<dbReference type="SUPFAM" id="SSF53335">
    <property type="entry name" value="S-adenosyl-L-methionine-dependent methyltransferases"/>
    <property type="match status" value="1"/>
</dbReference>
<dbReference type="SMART" id="SM00091">
    <property type="entry name" value="PAS"/>
    <property type="match status" value="2"/>
</dbReference>
<dbReference type="Gene3D" id="3.40.50.150">
    <property type="entry name" value="Vaccinia Virus protein VP39"/>
    <property type="match status" value="1"/>
</dbReference>
<dbReference type="InterPro" id="IPR035965">
    <property type="entry name" value="PAS-like_dom_sf"/>
</dbReference>
<dbReference type="PANTHER" id="PTHR24422">
    <property type="entry name" value="CHEMOTAXIS PROTEIN METHYLTRANSFERASE"/>
    <property type="match status" value="1"/>
</dbReference>
<dbReference type="PROSITE" id="PS50112">
    <property type="entry name" value="PAS"/>
    <property type="match status" value="1"/>
</dbReference>
<dbReference type="PROSITE" id="PS50123">
    <property type="entry name" value="CHER"/>
    <property type="match status" value="1"/>
</dbReference>
<dbReference type="AlphaFoldDB" id="A0A537K5I5"/>
<evidence type="ECO:0000256" key="3">
    <source>
        <dbReference type="ARBA" id="ARBA00022603"/>
    </source>
</evidence>
<dbReference type="InterPro" id="IPR036804">
    <property type="entry name" value="CheR_N_sf"/>
</dbReference>
<gene>
    <name evidence="9" type="ORF">E6H00_04955</name>
</gene>
<comment type="caution">
    <text evidence="9">The sequence shown here is derived from an EMBL/GenBank/DDBJ whole genome shotgun (WGS) entry which is preliminary data.</text>
</comment>
<dbReference type="NCBIfam" id="TIGR00229">
    <property type="entry name" value="sensory_box"/>
    <property type="match status" value="1"/>
</dbReference>
<dbReference type="Pfam" id="PF01739">
    <property type="entry name" value="CheR"/>
    <property type="match status" value="1"/>
</dbReference>
<dbReference type="CDD" id="cd02440">
    <property type="entry name" value="AdoMet_MTases"/>
    <property type="match status" value="1"/>
</dbReference>
<evidence type="ECO:0000256" key="4">
    <source>
        <dbReference type="ARBA" id="ARBA00022679"/>
    </source>
</evidence>
<evidence type="ECO:0000313" key="10">
    <source>
        <dbReference type="Proteomes" id="UP000318509"/>
    </source>
</evidence>
<dbReference type="SUPFAM" id="SSF57997">
    <property type="entry name" value="Tropomyosin"/>
    <property type="match status" value="1"/>
</dbReference>
<accession>A0A537K5I5</accession>
<feature type="region of interest" description="Disordered" evidence="6">
    <location>
        <begin position="452"/>
        <end position="473"/>
    </location>
</feature>
<sequence length="621" mass="69299">MNGADDLGLEPLLEYLKKSRGFDFTAYKRATLARRIDKRLQALGLENTNQYLDFLEVHPVEFNHLFNTILINVTSFFRDQPHWESLAKDALPAILAAKAPQDPVRVWSAGCSSGEEAYTAAIILAEALGIEQFRERVKVYATDVDEEALNTARQAGYGPGDVEAVLPALVEKYFYRENGRFIFHKDLRRSVIFGRHDLVQDAPISHVDILICRNVLMYFNAETQEKILARFHFALNDGGVLFLGRAEMLLTYGNTFEPSDLTRRIFRKGPKNTSGGRGQLPARANHGGNAAPAAVGEPDVYLSALETSQTAQMILDLNETLLFANERARVLFDLSHRDLGSSFQDLKITFRLGDLRAAVAQALGERRTVNLEDVQWVSPAGKDELTLQVRVKPLAGPGGRLLGAGLSFVDVTTYKRAEDQLRLTKQEVETAYEELQSTNEELETTNEELQSTVEELETTNEELQSTNEELETMNEELQSTNEELHTVNEQLRVRTDELNETNAFLETVMSSVRSAVIVVDRDMKVLAWNPKARDLWGLRSEEALGKNLLNLDIGLPVEQLRAPVRVCLAGDAEARTITVPAVNRRGKTFQCVVDCAPLVVAGKDIRGVVMMLHEPADETSS</sequence>
<dbReference type="InterPro" id="IPR000014">
    <property type="entry name" value="PAS"/>
</dbReference>
<evidence type="ECO:0000256" key="1">
    <source>
        <dbReference type="ARBA" id="ARBA00001541"/>
    </source>
</evidence>
<dbReference type="Pfam" id="PF13188">
    <property type="entry name" value="PAS_8"/>
    <property type="match status" value="1"/>
</dbReference>
<name>A0A537K5I5_9BACT</name>
<keyword evidence="3" id="KW-0489">Methyltransferase</keyword>
<dbReference type="InterPro" id="IPR022641">
    <property type="entry name" value="CheR_N"/>
</dbReference>
<dbReference type="InterPro" id="IPR022642">
    <property type="entry name" value="CheR_C"/>
</dbReference>
<dbReference type="InterPro" id="IPR029063">
    <property type="entry name" value="SAM-dependent_MTases_sf"/>
</dbReference>
<reference evidence="9 10" key="1">
    <citation type="journal article" date="2019" name="Nat. Microbiol.">
        <title>Mediterranean grassland soil C-N compound turnover is dependent on rainfall and depth, and is mediated by genomically divergent microorganisms.</title>
        <authorList>
            <person name="Diamond S."/>
            <person name="Andeer P.F."/>
            <person name="Li Z."/>
            <person name="Crits-Christoph A."/>
            <person name="Burstein D."/>
            <person name="Anantharaman K."/>
            <person name="Lane K.R."/>
            <person name="Thomas B.C."/>
            <person name="Pan C."/>
            <person name="Northen T.R."/>
            <person name="Banfield J.F."/>
        </authorList>
    </citation>
    <scope>NUCLEOTIDE SEQUENCE [LARGE SCALE GENOMIC DNA]</scope>
    <source>
        <strain evidence="9">NP_3</strain>
    </source>
</reference>
<dbReference type="SUPFAM" id="SSF55785">
    <property type="entry name" value="PYP-like sensor domain (PAS domain)"/>
    <property type="match status" value="2"/>
</dbReference>
<dbReference type="Pfam" id="PF00989">
    <property type="entry name" value="PAS"/>
    <property type="match status" value="1"/>
</dbReference>
<dbReference type="EC" id="2.1.1.80" evidence="2"/>
<dbReference type="PRINTS" id="PR00996">
    <property type="entry name" value="CHERMTFRASE"/>
</dbReference>
<dbReference type="Gene3D" id="1.10.155.10">
    <property type="entry name" value="Chemotaxis receptor methyltransferase CheR, N-terminal domain"/>
    <property type="match status" value="1"/>
</dbReference>
<evidence type="ECO:0000256" key="6">
    <source>
        <dbReference type="SAM" id="MobiDB-lite"/>
    </source>
</evidence>
<evidence type="ECO:0000259" key="8">
    <source>
        <dbReference type="PROSITE" id="PS50123"/>
    </source>
</evidence>
<dbReference type="GO" id="GO:0032259">
    <property type="term" value="P:methylation"/>
    <property type="evidence" value="ECO:0007669"/>
    <property type="project" value="UniProtKB-KW"/>
</dbReference>
<feature type="region of interest" description="Disordered" evidence="6">
    <location>
        <begin position="267"/>
        <end position="289"/>
    </location>
</feature>
<dbReference type="GO" id="GO:0006355">
    <property type="term" value="P:regulation of DNA-templated transcription"/>
    <property type="evidence" value="ECO:0007669"/>
    <property type="project" value="InterPro"/>
</dbReference>
<organism evidence="9 10">
    <name type="scientific">Candidatus Segetimicrobium genomatis</name>
    <dbReference type="NCBI Taxonomy" id="2569760"/>
    <lineage>
        <taxon>Bacteria</taxon>
        <taxon>Bacillati</taxon>
        <taxon>Candidatus Sysuimicrobiota</taxon>
        <taxon>Candidatus Sysuimicrobiia</taxon>
        <taxon>Candidatus Sysuimicrobiales</taxon>
        <taxon>Candidatus Segetimicrobiaceae</taxon>
        <taxon>Candidatus Segetimicrobium</taxon>
    </lineage>
</organism>
<dbReference type="PANTHER" id="PTHR24422:SF10">
    <property type="entry name" value="CHEMOTAXIS PROTEIN METHYLTRANSFERASE 2"/>
    <property type="match status" value="1"/>
</dbReference>
<evidence type="ECO:0000259" key="7">
    <source>
        <dbReference type="PROSITE" id="PS50112"/>
    </source>
</evidence>
<dbReference type="InterPro" id="IPR013767">
    <property type="entry name" value="PAS_fold"/>
</dbReference>
<dbReference type="CDD" id="cd00130">
    <property type="entry name" value="PAS"/>
    <property type="match status" value="2"/>
</dbReference>
<dbReference type="InterPro" id="IPR000780">
    <property type="entry name" value="CheR_MeTrfase"/>
</dbReference>
<dbReference type="EMBL" id="VBAK01000105">
    <property type="protein sequence ID" value="TMI91038.1"/>
    <property type="molecule type" value="Genomic_DNA"/>
</dbReference>
<keyword evidence="5" id="KW-0949">S-adenosyl-L-methionine</keyword>
<dbReference type="SUPFAM" id="SSF47757">
    <property type="entry name" value="Chemotaxis receptor methyltransferase CheR, N-terminal domain"/>
    <property type="match status" value="1"/>
</dbReference>
<keyword evidence="4" id="KW-0808">Transferase</keyword>
<dbReference type="Proteomes" id="UP000318509">
    <property type="component" value="Unassembled WGS sequence"/>
</dbReference>
<dbReference type="GO" id="GO:0008983">
    <property type="term" value="F:protein-glutamate O-methyltransferase activity"/>
    <property type="evidence" value="ECO:0007669"/>
    <property type="project" value="UniProtKB-EC"/>
</dbReference>
<evidence type="ECO:0000256" key="2">
    <source>
        <dbReference type="ARBA" id="ARBA00012534"/>
    </source>
</evidence>
<feature type="domain" description="CheR-type methyltransferase" evidence="8">
    <location>
        <begin position="1"/>
        <end position="269"/>
    </location>
</feature>
<evidence type="ECO:0000256" key="5">
    <source>
        <dbReference type="ARBA" id="ARBA00022691"/>
    </source>
</evidence>
<proteinExistence type="predicted"/>
<dbReference type="InterPro" id="IPR050903">
    <property type="entry name" value="Bact_Chemotaxis_MeTrfase"/>
</dbReference>
<evidence type="ECO:0000313" key="9">
    <source>
        <dbReference type="EMBL" id="TMI91038.1"/>
    </source>
</evidence>